<keyword evidence="3" id="KW-0804">Transcription</keyword>
<dbReference type="Proteomes" id="UP001558652">
    <property type="component" value="Unassembled WGS sequence"/>
</dbReference>
<organism evidence="7 8">
    <name type="scientific">Ranatra chinensis</name>
    <dbReference type="NCBI Taxonomy" id="642074"/>
    <lineage>
        <taxon>Eukaryota</taxon>
        <taxon>Metazoa</taxon>
        <taxon>Ecdysozoa</taxon>
        <taxon>Arthropoda</taxon>
        <taxon>Hexapoda</taxon>
        <taxon>Insecta</taxon>
        <taxon>Pterygota</taxon>
        <taxon>Neoptera</taxon>
        <taxon>Paraneoptera</taxon>
        <taxon>Hemiptera</taxon>
        <taxon>Heteroptera</taxon>
        <taxon>Panheteroptera</taxon>
        <taxon>Nepomorpha</taxon>
        <taxon>Nepidae</taxon>
        <taxon>Ranatrinae</taxon>
        <taxon>Ranatra</taxon>
    </lineage>
</organism>
<reference evidence="7 8" key="1">
    <citation type="submission" date="2024-07" db="EMBL/GenBank/DDBJ databases">
        <title>Chromosome-level genome assembly of the water stick insect Ranatra chinensis (Heteroptera: Nepidae).</title>
        <authorList>
            <person name="Liu X."/>
        </authorList>
    </citation>
    <scope>NUCLEOTIDE SEQUENCE [LARGE SCALE GENOMIC DNA]</scope>
    <source>
        <strain evidence="7">Cailab_2021Rc</strain>
        <tissue evidence="7">Muscle</tissue>
    </source>
</reference>
<proteinExistence type="predicted"/>
<dbReference type="InterPro" id="IPR045113">
    <property type="entry name" value="Rpb7-like"/>
</dbReference>
<gene>
    <name evidence="7" type="ORF">AAG570_004320</name>
</gene>
<feature type="region of interest" description="Disordered" evidence="5">
    <location>
        <begin position="377"/>
        <end position="413"/>
    </location>
</feature>
<keyword evidence="4" id="KW-0539">Nucleus</keyword>
<evidence type="ECO:0000313" key="8">
    <source>
        <dbReference type="Proteomes" id="UP001558652"/>
    </source>
</evidence>
<feature type="region of interest" description="Disordered" evidence="5">
    <location>
        <begin position="193"/>
        <end position="261"/>
    </location>
</feature>
<evidence type="ECO:0000256" key="1">
    <source>
        <dbReference type="ARBA" id="ARBA00004123"/>
    </source>
</evidence>
<feature type="domain" description="RPA43 OB" evidence="6">
    <location>
        <begin position="100"/>
        <end position="191"/>
    </location>
</feature>
<dbReference type="PANTHER" id="PTHR12709">
    <property type="entry name" value="DNA-DIRECTED RNA POLYMERASE II, III"/>
    <property type="match status" value="1"/>
</dbReference>
<dbReference type="InterPro" id="IPR041178">
    <property type="entry name" value="RPA43_OB"/>
</dbReference>
<evidence type="ECO:0000259" key="6">
    <source>
        <dbReference type="Pfam" id="PF17875"/>
    </source>
</evidence>
<dbReference type="Pfam" id="PF17875">
    <property type="entry name" value="RPA43_OB"/>
    <property type="match status" value="1"/>
</dbReference>
<comment type="subcellular location">
    <subcellularLocation>
        <location evidence="1">Nucleus</location>
    </subcellularLocation>
</comment>
<keyword evidence="2" id="KW-0240">DNA-directed RNA polymerase</keyword>
<evidence type="ECO:0000313" key="7">
    <source>
        <dbReference type="EMBL" id="KAL1116992.1"/>
    </source>
</evidence>
<feature type="compositionally biased region" description="Polar residues" evidence="5">
    <location>
        <begin position="638"/>
        <end position="659"/>
    </location>
</feature>
<keyword evidence="8" id="KW-1185">Reference proteome</keyword>
<dbReference type="Gene3D" id="3.30.1490.120">
    <property type="entry name" value="RNA polymerase Rpb7-like, N-terminal domain"/>
    <property type="match status" value="1"/>
</dbReference>
<evidence type="ECO:0000256" key="4">
    <source>
        <dbReference type="ARBA" id="ARBA00023242"/>
    </source>
</evidence>
<dbReference type="InterPro" id="IPR036898">
    <property type="entry name" value="RNA_pol_Rpb7-like_N_sf"/>
</dbReference>
<feature type="region of interest" description="Disordered" evidence="5">
    <location>
        <begin position="438"/>
        <end position="458"/>
    </location>
</feature>
<evidence type="ECO:0000256" key="2">
    <source>
        <dbReference type="ARBA" id="ARBA00022478"/>
    </source>
</evidence>
<feature type="compositionally biased region" description="Polar residues" evidence="5">
    <location>
        <begin position="689"/>
        <end position="705"/>
    </location>
</feature>
<feature type="compositionally biased region" description="Basic residues" evidence="5">
    <location>
        <begin position="719"/>
        <end position="728"/>
    </location>
</feature>
<feature type="compositionally biased region" description="Polar residues" evidence="5">
    <location>
        <begin position="505"/>
        <end position="519"/>
    </location>
</feature>
<evidence type="ECO:0000256" key="5">
    <source>
        <dbReference type="SAM" id="MobiDB-lite"/>
    </source>
</evidence>
<dbReference type="AlphaFoldDB" id="A0ABD0Y0H7"/>
<name>A0ABD0Y0H7_9HEMI</name>
<comment type="caution">
    <text evidence="7">The sequence shown here is derived from an EMBL/GenBank/DDBJ whole genome shotgun (WGS) entry which is preliminary data.</text>
</comment>
<dbReference type="Gene3D" id="2.40.50.1060">
    <property type="match status" value="1"/>
</dbReference>
<feature type="region of interest" description="Disordered" evidence="5">
    <location>
        <begin position="474"/>
        <end position="735"/>
    </location>
</feature>
<evidence type="ECO:0000256" key="3">
    <source>
        <dbReference type="ARBA" id="ARBA00023163"/>
    </source>
</evidence>
<protein>
    <recommendedName>
        <fullName evidence="6">RPA43 OB domain-containing protein</fullName>
    </recommendedName>
</protein>
<dbReference type="GO" id="GO:0000428">
    <property type="term" value="C:DNA-directed RNA polymerase complex"/>
    <property type="evidence" value="ECO:0007669"/>
    <property type="project" value="UniProtKB-KW"/>
</dbReference>
<dbReference type="PANTHER" id="PTHR12709:SF5">
    <property type="entry name" value="DNA-DIRECTED RNA POLYMERASE I SUBUNIT RPA43"/>
    <property type="match status" value="1"/>
</dbReference>
<feature type="compositionally biased region" description="Polar residues" evidence="5">
    <location>
        <begin position="540"/>
        <end position="550"/>
    </location>
</feature>
<dbReference type="EMBL" id="JBFDAA010000016">
    <property type="protein sequence ID" value="KAL1116992.1"/>
    <property type="molecule type" value="Genomic_DNA"/>
</dbReference>
<accession>A0ABD0Y0H7</accession>
<dbReference type="GO" id="GO:0005634">
    <property type="term" value="C:nucleus"/>
    <property type="evidence" value="ECO:0007669"/>
    <property type="project" value="UniProtKB-SubCell"/>
</dbReference>
<feature type="compositionally biased region" description="Basic residues" evidence="5">
    <location>
        <begin position="394"/>
        <end position="404"/>
    </location>
</feature>
<sequence>MAKQKVNFDLNQLNELVAAEDSCVTLKSRYRILLNVTPMHLTNIKESVKELLEARSTTYDPELDGIILSYRNVKIMDSVQLVDNGNFSLECFADVYVFRPSLGSVLKGIVNKKGRDHLGCLVHSVFNVSLPREDYSEKKSWPGNRIGIGQEVAFTVIKLDFAGRLPYIRGHLIESESHDDYSEEVDSGIGHLESVGEEDANDSSLELKTKRNKKHDPADAVDLGINDNDKHLLPSSEGLVSSEHTSEGVPSPKNKSKKRKFSDLEMYTESARKKGKFICEVEDNRNVLSPNALDNEYGLNSGKVKRTKKSRDHSISSDSDNVTEKVEVCKVNNDEDLISKLMQDRLSEAEQLESLHLKKKHRREKKKSELVHIETGTSGMISPTGLEADTLSGKVKKKKKKKGHEHTIDSEVDHSTMNHPIERLLGSSSSAYVHSLLEDSHREKKKKKDHEIEMVTSVDHPFDTDNLLANHREFSSSTQVGTLGEEIHKKKKNKKKSHEGALSESHPQTFSPVESQPLQEETHKKKKKKKNDHEIDPKTAGTQYPSSNPLPVNHPEPFSNTEFHQPLQEETHKKKKKKKKDHEIDPITAGTQYPFSNPLPVNHPEPFSNTEAHQPLQEETQKKKKKKKKDHEIDPITAGTQYPSSNPLPVNHQEPFSNTEVEEETHKKKKKKKRDHEKDPETTGADYKYSSNLSLDNHPEFSTTVVHKKEHGAEIISHEKKKKSKKTKKNTESEKSFNDIQLALIAEAVSKLT</sequence>